<dbReference type="InterPro" id="IPR000157">
    <property type="entry name" value="TIR_dom"/>
</dbReference>
<evidence type="ECO:0000256" key="1">
    <source>
        <dbReference type="ARBA" id="ARBA00022528"/>
    </source>
</evidence>
<dbReference type="SMART" id="SM00255">
    <property type="entry name" value="TIR"/>
    <property type="match status" value="1"/>
</dbReference>
<gene>
    <name evidence="5" type="ORF">GOP47_0011186</name>
</gene>
<dbReference type="SUPFAM" id="SSF46785">
    <property type="entry name" value="Winged helix' DNA-binding domain"/>
    <property type="match status" value="1"/>
</dbReference>
<dbReference type="InterPro" id="IPR036390">
    <property type="entry name" value="WH_DNA-bd_sf"/>
</dbReference>
<dbReference type="Gene3D" id="3.40.50.300">
    <property type="entry name" value="P-loop containing nucleotide triphosphate hydrolases"/>
    <property type="match status" value="1"/>
</dbReference>
<dbReference type="Pfam" id="PF00931">
    <property type="entry name" value="NB-ARC"/>
    <property type="match status" value="1"/>
</dbReference>
<dbReference type="Proteomes" id="UP000886520">
    <property type="component" value="Chromosome 11"/>
</dbReference>
<evidence type="ECO:0000313" key="5">
    <source>
        <dbReference type="EMBL" id="KAI5073173.1"/>
    </source>
</evidence>
<feature type="domain" description="TIR" evidence="4">
    <location>
        <begin position="5"/>
        <end position="177"/>
    </location>
</feature>
<dbReference type="SUPFAM" id="SSF52058">
    <property type="entry name" value="L domain-like"/>
    <property type="match status" value="2"/>
</dbReference>
<organism evidence="5 6">
    <name type="scientific">Adiantum capillus-veneris</name>
    <name type="common">Maidenhair fern</name>
    <dbReference type="NCBI Taxonomy" id="13818"/>
    <lineage>
        <taxon>Eukaryota</taxon>
        <taxon>Viridiplantae</taxon>
        <taxon>Streptophyta</taxon>
        <taxon>Embryophyta</taxon>
        <taxon>Tracheophyta</taxon>
        <taxon>Polypodiopsida</taxon>
        <taxon>Polypodiidae</taxon>
        <taxon>Polypodiales</taxon>
        <taxon>Pteridineae</taxon>
        <taxon>Pteridaceae</taxon>
        <taxon>Vittarioideae</taxon>
        <taxon>Adiantum</taxon>
    </lineage>
</organism>
<evidence type="ECO:0000313" key="6">
    <source>
        <dbReference type="Proteomes" id="UP000886520"/>
    </source>
</evidence>
<dbReference type="GO" id="GO:0006952">
    <property type="term" value="P:defense response"/>
    <property type="evidence" value="ECO:0007669"/>
    <property type="project" value="UniProtKB-KW"/>
</dbReference>
<reference evidence="5" key="1">
    <citation type="submission" date="2021-01" db="EMBL/GenBank/DDBJ databases">
        <title>Adiantum capillus-veneris genome.</title>
        <authorList>
            <person name="Fang Y."/>
            <person name="Liao Q."/>
        </authorList>
    </citation>
    <scope>NUCLEOTIDE SEQUENCE</scope>
    <source>
        <strain evidence="5">H3</strain>
        <tissue evidence="5">Leaf</tissue>
    </source>
</reference>
<dbReference type="Gene3D" id="1.10.8.430">
    <property type="entry name" value="Helical domain of apoptotic protease-activating factors"/>
    <property type="match status" value="1"/>
</dbReference>
<dbReference type="InterPro" id="IPR032675">
    <property type="entry name" value="LRR_dom_sf"/>
</dbReference>
<dbReference type="SUPFAM" id="SSF52540">
    <property type="entry name" value="P-loop containing nucleoside triphosphate hydrolases"/>
    <property type="match status" value="1"/>
</dbReference>
<comment type="caution">
    <text evidence="5">The sequence shown here is derived from an EMBL/GenBank/DDBJ whole genome shotgun (WGS) entry which is preliminary data.</text>
</comment>
<dbReference type="GO" id="GO:0043531">
    <property type="term" value="F:ADP binding"/>
    <property type="evidence" value="ECO:0007669"/>
    <property type="project" value="InterPro"/>
</dbReference>
<protein>
    <recommendedName>
        <fullName evidence="4">TIR domain-containing protein</fullName>
    </recommendedName>
</protein>
<evidence type="ECO:0000259" key="4">
    <source>
        <dbReference type="PROSITE" id="PS50104"/>
    </source>
</evidence>
<dbReference type="GO" id="GO:0007165">
    <property type="term" value="P:signal transduction"/>
    <property type="evidence" value="ECO:0007669"/>
    <property type="project" value="InterPro"/>
</dbReference>
<name>A0A9D4UTQ6_ADICA</name>
<keyword evidence="1" id="KW-0150">Chloroplast</keyword>
<dbReference type="InterPro" id="IPR002182">
    <property type="entry name" value="NB-ARC"/>
</dbReference>
<dbReference type="Gene3D" id="3.80.10.10">
    <property type="entry name" value="Ribonuclease Inhibitor"/>
    <property type="match status" value="4"/>
</dbReference>
<dbReference type="EMBL" id="JABFUD020000011">
    <property type="protein sequence ID" value="KAI5073173.1"/>
    <property type="molecule type" value="Genomic_DNA"/>
</dbReference>
<dbReference type="InterPro" id="IPR044974">
    <property type="entry name" value="Disease_R_plants"/>
</dbReference>
<sequence>MVYTRNYDVFLNHRGPDVKKGLASHIYAALKQVNFIAFVDNMEIQPGEEAWDAIKSAIKRSKVHIAVFSPGYVESMWCLDELHLLLECFRSSESALFLPIFYNVEPFDLRLEPPSRPSCYRPALQMLSTRYDDSIIQKWKQALYDASMISGFVFPDDFQGVEARLVEKIVGLVIDALSQQSLLSGPEHPVGLDEKLRDALEIMGEAEWDGTVRKMGICGMGGLGKSTLAKCIYNRIHREFDSACFIQNVSEGSKGINKGFRGLQKDMLQQLLHTKDISVPDTERGRQMIRDRLAGIKVLIILDDVSEKQQLDQLMPPRDCHLGKDSLIVLTTRDQQVLSLAQAHVCLSMDGLNREEARELFNLHASEDKTSTSFIEPRKEMPADFQRLREQVADACQGLPLALEVLGSHLRDKDLSEWEATANALASGAKLIDPQRKVTAILKISFNALGSFDEKEMFLDIACFLKGEHKDKGMRIWGSMYNDANAKLNLENLIRKCLVKLSKNGDFILHDLLCIMGREIVDDSHADYWERSHLWREDDVRRVLLRSKGTSHVRALGTNFQKTWETKSFAGMDELKLLILDNVTLTGKYTLLSQELRWLQLRHSPLETPLPFSDIGLDNVAVLDLEGSNFSSFDIDDCMLKSLKELNLKNCSNLKELPARFAEKSNHLEKLILSGCVSLKGFPEWIGKRSASLRYLDISSCRNVTNIPDGMMTLRALTYLLMNDCGGLTRLPSTIGQLKALEYIGLDRIPLDELPQSFSLLTSLKSLRLDHSSKLRELPSSIFNKLKWITSLDIMSCPLLSELPPSVTSLQSLRYLRVADCENIDQLPTDIYELWQLEELHVINLVKLSSLPSTLGSLPRVESLSLKGCSNLAKVEHLPSALTFLDVSGCTSVRCLNISGCRKLKTLSHGIESTLKSLTILLMHECEGLTGFPDAIPQFTTLQEIGFDSVPLKSYPKSFECLTNLSSLRFYSLQDLPALSSTIGNLIKLTSLEIISCRRISEIPQTVAKLQNLLHFRVIDCESLFQLPIIMGKIRHLEEFHVIIPLVYFWDDHKYGRRYCRRDCTIWDIGFPNTGYATFLSLKRIILKGVSATSLPEDFGRLPNLEELVLKSCDYLCKVSYLPASLVSLNLSDCASLKGMLPLRSLTRLRSLELCNCRELVGLDGLECLPLLSCLDITDCRKLNVLAGLEKCTSLESLFMARSGVSVLQDKTRPWIQKIQSLEVVSLSGADIPSYFLTDFQGYCRQFEVRIDVEDAWRLDIDVPESRKACKGILCCFVSKEKFDKENFAEVRTSITWASTWVRAEVEDYKGGGAKFSQVLFYNRVANWEDELHICIFRECHPLVESLKGGGCRLSVIARSVYELWSIEVSAGYVQLMYGENEMDEALQRLTLCQS</sequence>
<dbReference type="InterPro" id="IPR027417">
    <property type="entry name" value="P-loop_NTPase"/>
</dbReference>
<keyword evidence="2" id="KW-0433">Leucine-rich repeat</keyword>
<dbReference type="Pfam" id="PF23282">
    <property type="entry name" value="WHD_ROQ1"/>
    <property type="match status" value="1"/>
</dbReference>
<keyword evidence="1" id="KW-0934">Plastid</keyword>
<proteinExistence type="predicted"/>
<dbReference type="OrthoDB" id="2018313at2759"/>
<accession>A0A9D4UTQ6</accession>
<dbReference type="PROSITE" id="PS50104">
    <property type="entry name" value="TIR"/>
    <property type="match status" value="1"/>
</dbReference>
<dbReference type="InterPro" id="IPR058192">
    <property type="entry name" value="WHD_ROQ1-like"/>
</dbReference>
<dbReference type="SUPFAM" id="SSF52200">
    <property type="entry name" value="Toll/Interleukin receptor TIR domain"/>
    <property type="match status" value="1"/>
</dbReference>
<evidence type="ECO:0000256" key="3">
    <source>
        <dbReference type="ARBA" id="ARBA00022821"/>
    </source>
</evidence>
<dbReference type="Gene3D" id="3.40.50.10140">
    <property type="entry name" value="Toll/interleukin-1 receptor homology (TIR) domain"/>
    <property type="match status" value="1"/>
</dbReference>
<keyword evidence="6" id="KW-1185">Reference proteome</keyword>
<evidence type="ECO:0000256" key="2">
    <source>
        <dbReference type="ARBA" id="ARBA00022614"/>
    </source>
</evidence>
<dbReference type="PANTHER" id="PTHR11017:SF385">
    <property type="entry name" value="DISEASE RESISTANCE PROTEIN (TIR-NBS-LRR CLASS)-RELATED"/>
    <property type="match status" value="1"/>
</dbReference>
<dbReference type="PRINTS" id="PR00364">
    <property type="entry name" value="DISEASERSIST"/>
</dbReference>
<dbReference type="Pfam" id="PF01582">
    <property type="entry name" value="TIR"/>
    <property type="match status" value="1"/>
</dbReference>
<dbReference type="InterPro" id="IPR035897">
    <property type="entry name" value="Toll_tir_struct_dom_sf"/>
</dbReference>
<dbReference type="InterPro" id="IPR042197">
    <property type="entry name" value="Apaf_helical"/>
</dbReference>
<keyword evidence="3" id="KW-0611">Plant defense</keyword>
<dbReference type="PANTHER" id="PTHR11017">
    <property type="entry name" value="LEUCINE-RICH REPEAT-CONTAINING PROTEIN"/>
    <property type="match status" value="1"/>
</dbReference>